<comment type="caution">
    <text evidence="8">The sequence shown here is derived from an EMBL/GenBank/DDBJ whole genome shotgun (WGS) entry which is preliminary data.</text>
</comment>
<feature type="transmembrane region" description="Helical" evidence="7">
    <location>
        <begin position="374"/>
        <end position="393"/>
    </location>
</feature>
<feature type="transmembrane region" description="Helical" evidence="7">
    <location>
        <begin position="469"/>
        <end position="490"/>
    </location>
</feature>
<dbReference type="EMBL" id="JAEVHM010000080">
    <property type="protein sequence ID" value="MBM0233467.1"/>
    <property type="molecule type" value="Genomic_DNA"/>
</dbReference>
<sequence length="515" mass="53455">MTTDHRRAGVTGPASAPAVVGPAPARAPTGAWPAPTPGPVGAWSPWGEMPAVGKPRGGATDAGKSRSRALASGIISSLAGKLVGLAAPLLITPLAFRSLGAERYGLWMAVTSLTGMALFADFGLGNGLLTRLARLHGTGERRAASREVSSAYAMLGVLAVLLLAALLATLRWVPWPELLNAADPAVAADARSVVLLCFGAFLVNMPLALIQRVQYAQQQVAQSNLWQAGGSLVSVALVYAAVSRGADEVLVIAAAVLAVPVVNLANTVCYFGWQGRELRPRPGLVAVPAARGLLRLGARFFLLSVLSSVVLNLDGFLIGRVLGLPAAAAYAVVLRVFALLTLFVTLVNLPLWPANGEALARGDLTWVRRTTPRMVCLSAVVVALPGAALVLFGNDVLRLWVRSADLAPIPRPLFAALAVWSVLLAAAAPLFMVQNSVGLLRPQFVGWAACLLLAVPLKIVLAARVGLSGVALASAATYAVTVLPAAVVGYRRALADRNRARHRAPGPGSRRAAAS</sequence>
<evidence type="ECO:0000256" key="7">
    <source>
        <dbReference type="SAM" id="Phobius"/>
    </source>
</evidence>
<evidence type="ECO:0000313" key="9">
    <source>
        <dbReference type="Proteomes" id="UP000601027"/>
    </source>
</evidence>
<feature type="compositionally biased region" description="Low complexity" evidence="6">
    <location>
        <begin position="9"/>
        <end position="33"/>
    </location>
</feature>
<feature type="transmembrane region" description="Helical" evidence="7">
    <location>
        <begin position="104"/>
        <end position="129"/>
    </location>
</feature>
<evidence type="ECO:0000256" key="4">
    <source>
        <dbReference type="ARBA" id="ARBA00022989"/>
    </source>
</evidence>
<feature type="transmembrane region" description="Helical" evidence="7">
    <location>
        <begin position="328"/>
        <end position="353"/>
    </location>
</feature>
<name>A0ABS1XW37_9ACTN</name>
<protein>
    <submittedName>
        <fullName evidence="8">Lipopolysaccharide biosynthesis protein</fullName>
    </submittedName>
</protein>
<organism evidence="8 9">
    <name type="scientific">Micromonospora parastrephiae</name>
    <dbReference type="NCBI Taxonomy" id="2806101"/>
    <lineage>
        <taxon>Bacteria</taxon>
        <taxon>Bacillati</taxon>
        <taxon>Actinomycetota</taxon>
        <taxon>Actinomycetes</taxon>
        <taxon>Micromonosporales</taxon>
        <taxon>Micromonosporaceae</taxon>
        <taxon>Micromonospora</taxon>
    </lineage>
</organism>
<accession>A0ABS1XW37</accession>
<feature type="transmembrane region" description="Helical" evidence="7">
    <location>
        <begin position="444"/>
        <end position="463"/>
    </location>
</feature>
<feature type="transmembrane region" description="Helical" evidence="7">
    <location>
        <begin position="225"/>
        <end position="243"/>
    </location>
</feature>
<keyword evidence="9" id="KW-1185">Reference proteome</keyword>
<evidence type="ECO:0000256" key="3">
    <source>
        <dbReference type="ARBA" id="ARBA00022692"/>
    </source>
</evidence>
<feature type="transmembrane region" description="Helical" evidence="7">
    <location>
        <begin position="300"/>
        <end position="322"/>
    </location>
</feature>
<dbReference type="PANTHER" id="PTHR30250:SF26">
    <property type="entry name" value="PSMA PROTEIN"/>
    <property type="match status" value="1"/>
</dbReference>
<evidence type="ECO:0000256" key="1">
    <source>
        <dbReference type="ARBA" id="ARBA00004651"/>
    </source>
</evidence>
<gene>
    <name evidence="8" type="ORF">JNW91_17360</name>
</gene>
<dbReference type="Proteomes" id="UP000601027">
    <property type="component" value="Unassembled WGS sequence"/>
</dbReference>
<keyword evidence="4 7" id="KW-1133">Transmembrane helix</keyword>
<dbReference type="Pfam" id="PF01943">
    <property type="entry name" value="Polysacc_synt"/>
    <property type="match status" value="1"/>
</dbReference>
<comment type="subcellular location">
    <subcellularLocation>
        <location evidence="1">Cell membrane</location>
        <topology evidence="1">Multi-pass membrane protein</topology>
    </subcellularLocation>
</comment>
<feature type="region of interest" description="Disordered" evidence="6">
    <location>
        <begin position="1"/>
        <end position="64"/>
    </location>
</feature>
<dbReference type="RefSeq" id="WP_203176493.1">
    <property type="nucleotide sequence ID" value="NZ_JAEVHM010000080.1"/>
</dbReference>
<evidence type="ECO:0000313" key="8">
    <source>
        <dbReference type="EMBL" id="MBM0233467.1"/>
    </source>
</evidence>
<feature type="transmembrane region" description="Helical" evidence="7">
    <location>
        <begin position="69"/>
        <end position="92"/>
    </location>
</feature>
<dbReference type="InterPro" id="IPR002797">
    <property type="entry name" value="Polysacc_synth"/>
</dbReference>
<feature type="transmembrane region" description="Helical" evidence="7">
    <location>
        <begin position="150"/>
        <end position="173"/>
    </location>
</feature>
<feature type="transmembrane region" description="Helical" evidence="7">
    <location>
        <begin position="249"/>
        <end position="273"/>
    </location>
</feature>
<evidence type="ECO:0000256" key="6">
    <source>
        <dbReference type="SAM" id="MobiDB-lite"/>
    </source>
</evidence>
<feature type="transmembrane region" description="Helical" evidence="7">
    <location>
        <begin position="193"/>
        <end position="213"/>
    </location>
</feature>
<dbReference type="InterPro" id="IPR050833">
    <property type="entry name" value="Poly_Biosynth_Transport"/>
</dbReference>
<proteinExistence type="predicted"/>
<keyword evidence="3 7" id="KW-0812">Transmembrane</keyword>
<reference evidence="8 9" key="1">
    <citation type="submission" date="2021-01" db="EMBL/GenBank/DDBJ databases">
        <title>Draft genome sequence of Micromonospora sp. strain STR1_7.</title>
        <authorList>
            <person name="Karlyshev A."/>
            <person name="Jawad R."/>
        </authorList>
    </citation>
    <scope>NUCLEOTIDE SEQUENCE [LARGE SCALE GENOMIC DNA]</scope>
    <source>
        <strain evidence="8 9">STR1-7</strain>
    </source>
</reference>
<evidence type="ECO:0000256" key="5">
    <source>
        <dbReference type="ARBA" id="ARBA00023136"/>
    </source>
</evidence>
<keyword evidence="2" id="KW-1003">Cell membrane</keyword>
<keyword evidence="5 7" id="KW-0472">Membrane</keyword>
<feature type="transmembrane region" description="Helical" evidence="7">
    <location>
        <begin position="413"/>
        <end position="432"/>
    </location>
</feature>
<dbReference type="PANTHER" id="PTHR30250">
    <property type="entry name" value="PST FAMILY PREDICTED COLANIC ACID TRANSPORTER"/>
    <property type="match status" value="1"/>
</dbReference>
<evidence type="ECO:0000256" key="2">
    <source>
        <dbReference type="ARBA" id="ARBA00022475"/>
    </source>
</evidence>